<proteinExistence type="predicted"/>
<feature type="domain" description="DUF6306" evidence="2">
    <location>
        <begin position="54"/>
        <end position="179"/>
    </location>
</feature>
<keyword evidence="4" id="KW-1185">Reference proteome</keyword>
<evidence type="ECO:0000313" key="4">
    <source>
        <dbReference type="Proteomes" id="UP000277294"/>
    </source>
</evidence>
<gene>
    <name evidence="3" type="ORF">PIGHUM_04561</name>
</gene>
<feature type="region of interest" description="Disordered" evidence="1">
    <location>
        <begin position="1"/>
        <end position="36"/>
    </location>
</feature>
<evidence type="ECO:0000256" key="1">
    <source>
        <dbReference type="SAM" id="MobiDB-lite"/>
    </source>
</evidence>
<organism evidence="3 4">
    <name type="scientific">Pigmentiphaga humi</name>
    <dbReference type="NCBI Taxonomy" id="2478468"/>
    <lineage>
        <taxon>Bacteria</taxon>
        <taxon>Pseudomonadati</taxon>
        <taxon>Pseudomonadota</taxon>
        <taxon>Betaproteobacteria</taxon>
        <taxon>Burkholderiales</taxon>
        <taxon>Alcaligenaceae</taxon>
        <taxon>Pigmentiphaga</taxon>
    </lineage>
</organism>
<dbReference type="InterPro" id="IPR046273">
    <property type="entry name" value="DUF6306"/>
</dbReference>
<reference evidence="3 4" key="1">
    <citation type="submission" date="2018-10" db="EMBL/GenBank/DDBJ databases">
        <authorList>
            <person name="Criscuolo A."/>
        </authorList>
    </citation>
    <scope>NUCLEOTIDE SEQUENCE [LARGE SCALE GENOMIC DNA]</scope>
    <source>
        <strain evidence="3">DnA1</strain>
    </source>
</reference>
<evidence type="ECO:0000313" key="3">
    <source>
        <dbReference type="EMBL" id="VCU72462.1"/>
    </source>
</evidence>
<dbReference type="Pfam" id="PF19825">
    <property type="entry name" value="DUF6306"/>
    <property type="match status" value="1"/>
</dbReference>
<name>A0A3P4B8T2_9BURK</name>
<protein>
    <recommendedName>
        <fullName evidence="2">DUF6306 domain-containing protein</fullName>
    </recommendedName>
</protein>
<sequence length="190" mass="20469">MTHDHAEPLGGTGQQAEGTQAGATGGGQRRRESASPVCYADQADPAYMGYASDDELAAALGELLEAERAGARVADESCKQADQATDQALLAQVRHDEIRWCGMLIAAIKTLGAQPSSQVGAFYEKAMAIDDLPQRMAFLNRGQGWVVKRLQALVPRVRDAGLQDQLLAMLTAHRENIEQVNVRLEGLGKR</sequence>
<dbReference type="EMBL" id="UWPJ01000039">
    <property type="protein sequence ID" value="VCU72462.1"/>
    <property type="molecule type" value="Genomic_DNA"/>
</dbReference>
<evidence type="ECO:0000259" key="2">
    <source>
        <dbReference type="Pfam" id="PF19825"/>
    </source>
</evidence>
<dbReference type="RefSeq" id="WP_246013450.1">
    <property type="nucleotide sequence ID" value="NZ_UWPJ01000039.1"/>
</dbReference>
<dbReference type="Proteomes" id="UP000277294">
    <property type="component" value="Unassembled WGS sequence"/>
</dbReference>
<dbReference type="AlphaFoldDB" id="A0A3P4B8T2"/>
<accession>A0A3P4B8T2</accession>